<comment type="caution">
    <text evidence="2">The sequence shown here is derived from an EMBL/GenBank/DDBJ whole genome shotgun (WGS) entry which is preliminary data.</text>
</comment>
<name>A0A917FQQ6_9NOCA</name>
<evidence type="ECO:0008006" key="4">
    <source>
        <dbReference type="Google" id="ProtNLM"/>
    </source>
</evidence>
<dbReference type="RefSeq" id="WP_188543212.1">
    <property type="nucleotide sequence ID" value="NZ_BMCU01000001.1"/>
</dbReference>
<gene>
    <name evidence="2" type="ORF">GCM10007304_06210</name>
</gene>
<dbReference type="PROSITE" id="PS51257">
    <property type="entry name" value="PROKAR_LIPOPROTEIN"/>
    <property type="match status" value="1"/>
</dbReference>
<feature type="chain" id="PRO_5039716818" description="Lipoprotein" evidence="1">
    <location>
        <begin position="25"/>
        <end position="220"/>
    </location>
</feature>
<organism evidence="2 3">
    <name type="scientific">Rhodococcoides trifolii</name>
    <dbReference type="NCBI Taxonomy" id="908250"/>
    <lineage>
        <taxon>Bacteria</taxon>
        <taxon>Bacillati</taxon>
        <taxon>Actinomycetota</taxon>
        <taxon>Actinomycetes</taxon>
        <taxon>Mycobacteriales</taxon>
        <taxon>Nocardiaceae</taxon>
        <taxon>Rhodococcoides</taxon>
    </lineage>
</organism>
<accession>A0A917FQQ6</accession>
<sequence length="220" mass="22210">MPSLSRSIGLAVTASALVLLTACGGGGAPDAAQGTAVADPVVTFPPLTRTASAAPTTEAQAPATETVVVTKTVQDSEATTVGGPFRVPLVDSERFRIEGSQSGHDFGFVTPTGNVACSISAVGAITDSVACQAKDTVAPDNGSTCTAPETATRIYASGPTSRYECARPDETVEAPGANVLNYGTAIDVGSIHCLSDFERGVTCITGAAGIRLSRDVNEAF</sequence>
<reference evidence="2" key="1">
    <citation type="journal article" date="2014" name="Int. J. Syst. Evol. Microbiol.">
        <title>Complete genome sequence of Corynebacterium casei LMG S-19264T (=DSM 44701T), isolated from a smear-ripened cheese.</title>
        <authorList>
            <consortium name="US DOE Joint Genome Institute (JGI-PGF)"/>
            <person name="Walter F."/>
            <person name="Albersmeier A."/>
            <person name="Kalinowski J."/>
            <person name="Ruckert C."/>
        </authorList>
    </citation>
    <scope>NUCLEOTIDE SEQUENCE</scope>
    <source>
        <strain evidence="2">CCM 7905</strain>
    </source>
</reference>
<dbReference type="AlphaFoldDB" id="A0A917FQQ6"/>
<keyword evidence="1" id="KW-0732">Signal</keyword>
<evidence type="ECO:0000256" key="1">
    <source>
        <dbReference type="SAM" id="SignalP"/>
    </source>
</evidence>
<feature type="signal peptide" evidence="1">
    <location>
        <begin position="1"/>
        <end position="24"/>
    </location>
</feature>
<protein>
    <recommendedName>
        <fullName evidence="4">Lipoprotein</fullName>
    </recommendedName>
</protein>
<proteinExistence type="predicted"/>
<dbReference type="EMBL" id="BMCU01000001">
    <property type="protein sequence ID" value="GGF95142.1"/>
    <property type="molecule type" value="Genomic_DNA"/>
</dbReference>
<dbReference type="Proteomes" id="UP000654257">
    <property type="component" value="Unassembled WGS sequence"/>
</dbReference>
<evidence type="ECO:0000313" key="3">
    <source>
        <dbReference type="Proteomes" id="UP000654257"/>
    </source>
</evidence>
<evidence type="ECO:0000313" key="2">
    <source>
        <dbReference type="EMBL" id="GGF95142.1"/>
    </source>
</evidence>
<keyword evidence="3" id="KW-1185">Reference proteome</keyword>
<reference evidence="2" key="2">
    <citation type="submission" date="2020-09" db="EMBL/GenBank/DDBJ databases">
        <authorList>
            <person name="Sun Q."/>
            <person name="Sedlacek I."/>
        </authorList>
    </citation>
    <scope>NUCLEOTIDE SEQUENCE</scope>
    <source>
        <strain evidence="2">CCM 7905</strain>
    </source>
</reference>